<reference evidence="1 2" key="1">
    <citation type="submission" date="2017-05" db="EMBL/GenBank/DDBJ databases">
        <title>The Genome Sequence of Tsuchiyaea wingfieldii DSM 27421.</title>
        <authorList>
            <person name="Cuomo C."/>
            <person name="Passer A."/>
            <person name="Billmyre B."/>
            <person name="Heitman J."/>
        </authorList>
    </citation>
    <scope>NUCLEOTIDE SEQUENCE [LARGE SCALE GENOMIC DNA]</scope>
    <source>
        <strain evidence="1 2">DSM 27421</strain>
    </source>
</reference>
<gene>
    <name evidence="1" type="ORF">B9479_005508</name>
</gene>
<dbReference type="AlphaFoldDB" id="A0A5D3ASL8"/>
<dbReference type="Proteomes" id="UP000322245">
    <property type="component" value="Unassembled WGS sequence"/>
</dbReference>
<dbReference type="EMBL" id="NIDF01000076">
    <property type="protein sequence ID" value="TYJ53822.1"/>
    <property type="molecule type" value="Genomic_DNA"/>
</dbReference>
<keyword evidence="2" id="KW-1185">Reference proteome</keyword>
<name>A0A5D3ASL8_9TREE</name>
<protein>
    <submittedName>
        <fullName evidence="1">Uncharacterized protein</fullName>
    </submittedName>
</protein>
<comment type="caution">
    <text evidence="1">The sequence shown here is derived from an EMBL/GenBank/DDBJ whole genome shotgun (WGS) entry which is preliminary data.</text>
</comment>
<evidence type="ECO:0000313" key="1">
    <source>
        <dbReference type="EMBL" id="TYJ53822.1"/>
    </source>
</evidence>
<proteinExistence type="predicted"/>
<organism evidence="1 2">
    <name type="scientific">Cryptococcus floricola</name>
    <dbReference type="NCBI Taxonomy" id="2591691"/>
    <lineage>
        <taxon>Eukaryota</taxon>
        <taxon>Fungi</taxon>
        <taxon>Dikarya</taxon>
        <taxon>Basidiomycota</taxon>
        <taxon>Agaricomycotina</taxon>
        <taxon>Tremellomycetes</taxon>
        <taxon>Tremellales</taxon>
        <taxon>Cryptococcaceae</taxon>
        <taxon>Cryptococcus</taxon>
    </lineage>
</organism>
<sequence length="185" mass="20602">MADDNEHESSSSCPVGADDAGGFTFYNPSTQDFASVPVSMPDFVSAARLAYGTEGDDDIVWPYDPRQPGPTWDPLPIRAMLDSLPEVQDWLENVPRVPINEEAAFQLLSLRRETPFDDFTLSYAETVEHLYHNDRAQIAFWAFNRGVLGDSVPDTVQRSGVESTLNWFDSARDLIEENGSIAKPT</sequence>
<evidence type="ECO:0000313" key="2">
    <source>
        <dbReference type="Proteomes" id="UP000322245"/>
    </source>
</evidence>
<accession>A0A5D3ASL8</accession>